<dbReference type="GO" id="GO:0031490">
    <property type="term" value="F:chromatin DNA binding"/>
    <property type="evidence" value="ECO:0007669"/>
    <property type="project" value="TreeGrafter"/>
</dbReference>
<dbReference type="InterPro" id="IPR045109">
    <property type="entry name" value="LSDs-like"/>
</dbReference>
<feature type="compositionally biased region" description="Low complexity" evidence="4">
    <location>
        <begin position="34"/>
        <end position="47"/>
    </location>
</feature>
<feature type="region of interest" description="Disordered" evidence="4">
    <location>
        <begin position="207"/>
        <end position="242"/>
    </location>
</feature>
<name>A0A0L0HSY7_SPIPD</name>
<evidence type="ECO:0000259" key="5">
    <source>
        <dbReference type="PROSITE" id="PS51184"/>
    </source>
</evidence>
<dbReference type="eggNOG" id="KOG1356">
    <property type="taxonomic scope" value="Eukaryota"/>
</dbReference>
<dbReference type="OrthoDB" id="1667110at2759"/>
<protein>
    <recommendedName>
        <fullName evidence="5">JmjC domain-containing protein</fullName>
    </recommendedName>
</protein>
<keyword evidence="3" id="KW-0539">Nucleus</keyword>
<accession>A0A0L0HSY7</accession>
<dbReference type="SMART" id="SM00558">
    <property type="entry name" value="JmjC"/>
    <property type="match status" value="1"/>
</dbReference>
<feature type="compositionally biased region" description="Polar residues" evidence="4">
    <location>
        <begin position="1"/>
        <end position="11"/>
    </location>
</feature>
<dbReference type="EMBL" id="KQ257451">
    <property type="protein sequence ID" value="KND04187.1"/>
    <property type="molecule type" value="Genomic_DNA"/>
</dbReference>
<evidence type="ECO:0000256" key="4">
    <source>
        <dbReference type="SAM" id="MobiDB-lite"/>
    </source>
</evidence>
<evidence type="ECO:0000256" key="1">
    <source>
        <dbReference type="ARBA" id="ARBA00004123"/>
    </source>
</evidence>
<dbReference type="GO" id="GO:0000785">
    <property type="term" value="C:chromatin"/>
    <property type="evidence" value="ECO:0007669"/>
    <property type="project" value="TreeGrafter"/>
</dbReference>
<dbReference type="PANTHER" id="PTHR12549">
    <property type="entry name" value="JMJC DOMAIN-CONTAINING HISTONE DEMETHYLATION PROTEIN"/>
    <property type="match status" value="1"/>
</dbReference>
<feature type="region of interest" description="Disordered" evidence="4">
    <location>
        <begin position="1"/>
        <end position="129"/>
    </location>
</feature>
<dbReference type="VEuPathDB" id="FungiDB:SPPG_01621"/>
<dbReference type="PANTHER" id="PTHR12549:SF38">
    <property type="entry name" value="JMJC DOMAIN-CONTAINING HISTONE DEMETHYLASE 2, ISOFORM A"/>
    <property type="match status" value="1"/>
</dbReference>
<organism evidence="6 7">
    <name type="scientific">Spizellomyces punctatus (strain DAOM BR117)</name>
    <dbReference type="NCBI Taxonomy" id="645134"/>
    <lineage>
        <taxon>Eukaryota</taxon>
        <taxon>Fungi</taxon>
        <taxon>Fungi incertae sedis</taxon>
        <taxon>Chytridiomycota</taxon>
        <taxon>Chytridiomycota incertae sedis</taxon>
        <taxon>Chytridiomycetes</taxon>
        <taxon>Spizellomycetales</taxon>
        <taxon>Spizellomycetaceae</taxon>
        <taxon>Spizellomyces</taxon>
    </lineage>
</organism>
<feature type="region of interest" description="Disordered" evidence="4">
    <location>
        <begin position="286"/>
        <end position="306"/>
    </location>
</feature>
<dbReference type="InterPro" id="IPR003347">
    <property type="entry name" value="JmjC_dom"/>
</dbReference>
<dbReference type="OMA" id="EHQAKDF"/>
<dbReference type="Proteomes" id="UP000053201">
    <property type="component" value="Unassembled WGS sequence"/>
</dbReference>
<dbReference type="SUPFAM" id="SSF51197">
    <property type="entry name" value="Clavaminate synthase-like"/>
    <property type="match status" value="1"/>
</dbReference>
<dbReference type="STRING" id="645134.A0A0L0HSY7"/>
<keyword evidence="7" id="KW-1185">Reference proteome</keyword>
<dbReference type="RefSeq" id="XP_016612226.1">
    <property type="nucleotide sequence ID" value="XM_016749939.1"/>
</dbReference>
<dbReference type="Pfam" id="PF02373">
    <property type="entry name" value="JmjC"/>
    <property type="match status" value="1"/>
</dbReference>
<keyword evidence="2" id="KW-0479">Metal-binding</keyword>
<gene>
    <name evidence="6" type="ORF">SPPG_01621</name>
</gene>
<feature type="domain" description="JmjC" evidence="5">
    <location>
        <begin position="728"/>
        <end position="940"/>
    </location>
</feature>
<dbReference type="GO" id="GO:0006357">
    <property type="term" value="P:regulation of transcription by RNA polymerase II"/>
    <property type="evidence" value="ECO:0007669"/>
    <property type="project" value="TreeGrafter"/>
</dbReference>
<dbReference type="PROSITE" id="PS51184">
    <property type="entry name" value="JMJC"/>
    <property type="match status" value="1"/>
</dbReference>
<comment type="subcellular location">
    <subcellularLocation>
        <location evidence="1">Nucleus</location>
    </subcellularLocation>
</comment>
<evidence type="ECO:0000256" key="3">
    <source>
        <dbReference type="ARBA" id="ARBA00023242"/>
    </source>
</evidence>
<feature type="compositionally biased region" description="Polar residues" evidence="4">
    <location>
        <begin position="98"/>
        <end position="110"/>
    </location>
</feature>
<dbReference type="GO" id="GO:0003712">
    <property type="term" value="F:transcription coregulator activity"/>
    <property type="evidence" value="ECO:0007669"/>
    <property type="project" value="TreeGrafter"/>
</dbReference>
<dbReference type="GO" id="GO:0046872">
    <property type="term" value="F:metal ion binding"/>
    <property type="evidence" value="ECO:0007669"/>
    <property type="project" value="UniProtKB-KW"/>
</dbReference>
<sequence length="972" mass="107508">MVQTPTFQNRKPPTKPKLPSESIQSRTRRRRTYLSDSDVSSLSDIDVFWGDSDESDDDTRISKGEVPKSIIRPSKQTHKRDTTTSIHTRTPKRRKLGSNPTRPSLNSSPLKQAPVPHPHAHNDTHPPVPVVPSTPIPTIIPNGIPPAPSTSNTCDTPNTAHVTQSKPKRVRLGQKPVPALRNAENTVERDVKRDDIIGHLKGRVGSEATLGKQKKMGREKLKVGSDGGSHGANGSNKGVLGDDKEGVVKNVVDEAAGTAKDDKDASVKSGLSKRAKVVAVGNESTSAKSDGVIPPKRSRRSLGVKEVEHAAQNGTSVTLNGWPLLVHDKTDLDLQVQAFPCKSGKYGHYDRCRPCLAKKGEPCRFQGMRAFRMKDKTPIEDPYFFSDKPMEDVNVPSIPHSGNFPPLSDATAYKLCLSYTAFRECIDRELAHITAYASGNRTTASLHCIKRPIPLTRQTCDICEQGIYNTYYMCTICGRDMCLLCVEEGWGVPNGHASEAVTSTVVKSFKDTDNKPTSVKNPIMVCSFRRTHDMRNFLVISRWDIDQMTRSRDWVKGWMNQHANRKLGINGTAAPSNGIDAHSDEHLNGKDNQMPNGTTHIHSAETANIKMDDSFDVDSLINAPHPDLVIIPYEQLTVPLFQHYWRQRKAIFVTDMANSVTDHWKPQVFEDLAGEEIASLIDCKSGKIHSESPLASFFKGFGKREGDGTIVKLKDWPSDMHFRAKLPKHSTDFLDLIPIPEYTHPDGKFNLVSHISENDVPPDLGPKMYAAYGYNPDQTGGTTNLHLDVADAANVLVSSQRHWVPPSTEPPTTACTSSPENIPPHKLEGAIWDLFPPSTLTNLRSYLRHHYRHPTHPHPLMIDDPIHDQTFYLHPPHLHDLITSHSVRPIRLHQRLGDTVFVPAGFAHQVSNYGDCIKCALDFVSAEGVAVCEDLCREFRRLGKGHGRKGDTVSVGKVVWGVVRSALGEAGG</sequence>
<dbReference type="Gene3D" id="2.60.120.650">
    <property type="entry name" value="Cupin"/>
    <property type="match status" value="1"/>
</dbReference>
<proteinExistence type="predicted"/>
<dbReference type="SUPFAM" id="SSF57850">
    <property type="entry name" value="RING/U-box"/>
    <property type="match status" value="1"/>
</dbReference>
<evidence type="ECO:0000313" key="6">
    <source>
        <dbReference type="EMBL" id="KND04187.1"/>
    </source>
</evidence>
<dbReference type="InParanoid" id="A0A0L0HSY7"/>
<dbReference type="GeneID" id="27685272"/>
<dbReference type="GO" id="GO:0000118">
    <property type="term" value="C:histone deacetylase complex"/>
    <property type="evidence" value="ECO:0007669"/>
    <property type="project" value="TreeGrafter"/>
</dbReference>
<dbReference type="GO" id="GO:0032454">
    <property type="term" value="F:histone H3K9 demethylase activity"/>
    <property type="evidence" value="ECO:0007669"/>
    <property type="project" value="InterPro"/>
</dbReference>
<dbReference type="AlphaFoldDB" id="A0A0L0HSY7"/>
<reference evidence="6 7" key="1">
    <citation type="submission" date="2009-08" db="EMBL/GenBank/DDBJ databases">
        <title>The Genome Sequence of Spizellomyces punctatus strain DAOM BR117.</title>
        <authorList>
            <consortium name="The Broad Institute Genome Sequencing Platform"/>
            <person name="Russ C."/>
            <person name="Cuomo C."/>
            <person name="Shea T."/>
            <person name="Young S.K."/>
            <person name="Zeng Q."/>
            <person name="Koehrsen M."/>
            <person name="Haas B."/>
            <person name="Borodovsky M."/>
            <person name="Guigo R."/>
            <person name="Alvarado L."/>
            <person name="Berlin A."/>
            <person name="Bochicchio J."/>
            <person name="Borenstein D."/>
            <person name="Chapman S."/>
            <person name="Chen Z."/>
            <person name="Engels R."/>
            <person name="Freedman E."/>
            <person name="Gellesch M."/>
            <person name="Goldberg J."/>
            <person name="Griggs A."/>
            <person name="Gujja S."/>
            <person name="Heiman D."/>
            <person name="Hepburn T."/>
            <person name="Howarth C."/>
            <person name="Jen D."/>
            <person name="Larson L."/>
            <person name="Lewis B."/>
            <person name="Mehta T."/>
            <person name="Park D."/>
            <person name="Pearson M."/>
            <person name="Roberts A."/>
            <person name="Saif S."/>
            <person name="Shenoy N."/>
            <person name="Sisk P."/>
            <person name="Stolte C."/>
            <person name="Sykes S."/>
            <person name="Thomson T."/>
            <person name="Walk T."/>
            <person name="White J."/>
            <person name="Yandava C."/>
            <person name="Burger G."/>
            <person name="Gray M.W."/>
            <person name="Holland P.W.H."/>
            <person name="King N."/>
            <person name="Lang F.B.F."/>
            <person name="Roger A.J."/>
            <person name="Ruiz-Trillo I."/>
            <person name="Lander E."/>
            <person name="Nusbaum C."/>
        </authorList>
    </citation>
    <scope>NUCLEOTIDE SEQUENCE [LARGE SCALE GENOMIC DNA]</scope>
    <source>
        <strain evidence="6 7">DAOM BR117</strain>
    </source>
</reference>
<evidence type="ECO:0000313" key="7">
    <source>
        <dbReference type="Proteomes" id="UP000053201"/>
    </source>
</evidence>
<evidence type="ECO:0000256" key="2">
    <source>
        <dbReference type="ARBA" id="ARBA00022723"/>
    </source>
</evidence>
<feature type="region of interest" description="Disordered" evidence="4">
    <location>
        <begin position="149"/>
        <end position="170"/>
    </location>
</feature>
<feature type="compositionally biased region" description="Polar residues" evidence="4">
    <location>
        <begin position="149"/>
        <end position="165"/>
    </location>
</feature>